<dbReference type="NCBIfam" id="TIGR04183">
    <property type="entry name" value="Por_Secre_tail"/>
    <property type="match status" value="1"/>
</dbReference>
<evidence type="ECO:0000313" key="4">
    <source>
        <dbReference type="Proteomes" id="UP000585050"/>
    </source>
</evidence>
<keyword evidence="4" id="KW-1185">Reference proteome</keyword>
<name>A0A7X8XW93_9BACT</name>
<dbReference type="EMBL" id="JABAIL010000003">
    <property type="protein sequence ID" value="NLR92103.1"/>
    <property type="molecule type" value="Genomic_DNA"/>
</dbReference>
<dbReference type="InterPro" id="IPR026444">
    <property type="entry name" value="Secre_tail"/>
</dbReference>
<feature type="signal peptide" evidence="1">
    <location>
        <begin position="1"/>
        <end position="20"/>
    </location>
</feature>
<evidence type="ECO:0000256" key="1">
    <source>
        <dbReference type="SAM" id="SignalP"/>
    </source>
</evidence>
<gene>
    <name evidence="3" type="ORF">HGP29_12830</name>
</gene>
<keyword evidence="1" id="KW-0732">Signal</keyword>
<reference evidence="3 4" key="1">
    <citation type="submission" date="2020-04" db="EMBL/GenBank/DDBJ databases">
        <title>Flammeovirga sp. SR4, a novel species isolated from seawater.</title>
        <authorList>
            <person name="Wang X."/>
        </authorList>
    </citation>
    <scope>NUCLEOTIDE SEQUENCE [LARGE SCALE GENOMIC DNA]</scope>
    <source>
        <strain evidence="3 4">SR4</strain>
    </source>
</reference>
<comment type="caution">
    <text evidence="3">The sequence shown here is derived from an EMBL/GenBank/DDBJ whole genome shotgun (WGS) entry which is preliminary data.</text>
</comment>
<dbReference type="PROSITE" id="PS51257">
    <property type="entry name" value="PROKAR_LIPOPROTEIN"/>
    <property type="match status" value="1"/>
</dbReference>
<proteinExistence type="predicted"/>
<dbReference type="AlphaFoldDB" id="A0A7X8XW93"/>
<sequence length="311" mass="34296">MKKLLTFLVFLAILSGCATNQQESEVSNFRAKVQDDFSIVVDKDTTITGSMTSERILVTNNSVLNIAGITMQWCYIEIHAGSSISFSGTSNLHDVEIITHGDDALCIASDGLNIIINGKSYMSPPVGCYSDDDLPVELISFTGTKQGKNVVLEWATASEQNSSHFDIQRSTDNRNWDMIGSVEAAGNSNTTLKYSFLDENVPSVQGVVYYRLNQIDLDQQSEIFGPVGIKMSEATSEVTVYPNPVAYQEDLNIVTNYDEFEVSIYDAVGKTYFHKFISSNFTSIPMNYGTGMLIVEVKGGRETTTEKIIVE</sequence>
<feature type="chain" id="PRO_5030863187" evidence="1">
    <location>
        <begin position="21"/>
        <end position="311"/>
    </location>
</feature>
<evidence type="ECO:0000313" key="3">
    <source>
        <dbReference type="EMBL" id="NLR92103.1"/>
    </source>
</evidence>
<feature type="domain" description="Secretion system C-terminal sorting" evidence="2">
    <location>
        <begin position="240"/>
        <end position="310"/>
    </location>
</feature>
<dbReference type="RefSeq" id="WP_168882808.1">
    <property type="nucleotide sequence ID" value="NZ_JABAIL010000003.1"/>
</dbReference>
<evidence type="ECO:0000259" key="2">
    <source>
        <dbReference type="Pfam" id="PF18962"/>
    </source>
</evidence>
<organism evidence="3 4">
    <name type="scientific">Flammeovirga agarivorans</name>
    <dbReference type="NCBI Taxonomy" id="2726742"/>
    <lineage>
        <taxon>Bacteria</taxon>
        <taxon>Pseudomonadati</taxon>
        <taxon>Bacteroidota</taxon>
        <taxon>Cytophagia</taxon>
        <taxon>Cytophagales</taxon>
        <taxon>Flammeovirgaceae</taxon>
        <taxon>Flammeovirga</taxon>
    </lineage>
</organism>
<accession>A0A7X8XW93</accession>
<dbReference type="Proteomes" id="UP000585050">
    <property type="component" value="Unassembled WGS sequence"/>
</dbReference>
<protein>
    <submittedName>
        <fullName evidence="3">T9SS type A sorting domain-containing protein</fullName>
    </submittedName>
</protein>
<dbReference type="Pfam" id="PF18962">
    <property type="entry name" value="Por_Secre_tail"/>
    <property type="match status" value="1"/>
</dbReference>